<proteinExistence type="predicted"/>
<evidence type="ECO:0000259" key="7">
    <source>
        <dbReference type="Pfam" id="PF10035"/>
    </source>
</evidence>
<organism evidence="9 11">
    <name type="scientific">Vagococcus xieshaowenii</name>
    <dbReference type="NCBI Taxonomy" id="2562451"/>
    <lineage>
        <taxon>Bacteria</taxon>
        <taxon>Bacillati</taxon>
        <taxon>Bacillota</taxon>
        <taxon>Bacilli</taxon>
        <taxon>Lactobacillales</taxon>
        <taxon>Enterococcaceae</taxon>
        <taxon>Vagococcus</taxon>
    </lineage>
</organism>
<dbReference type="EMBL" id="CP038865">
    <property type="protein sequence ID" value="QCA28863.1"/>
    <property type="molecule type" value="Genomic_DNA"/>
</dbReference>
<keyword evidence="5 6" id="KW-0472">Membrane</keyword>
<dbReference type="Gene3D" id="3.30.70.120">
    <property type="match status" value="1"/>
</dbReference>
<dbReference type="Pfam" id="PF10035">
    <property type="entry name" value="DUF2179"/>
    <property type="match status" value="1"/>
</dbReference>
<dbReference type="InterPro" id="IPR003740">
    <property type="entry name" value="YitT"/>
</dbReference>
<evidence type="ECO:0000256" key="1">
    <source>
        <dbReference type="ARBA" id="ARBA00004651"/>
    </source>
</evidence>
<feature type="domain" description="DUF2179" evidence="7">
    <location>
        <begin position="279"/>
        <end position="332"/>
    </location>
</feature>
<dbReference type="AlphaFoldDB" id="A0AAJ5EGU1"/>
<comment type="subcellular location">
    <subcellularLocation>
        <location evidence="1">Cell membrane</location>
        <topology evidence="1">Multi-pass membrane protein</topology>
    </subcellularLocation>
</comment>
<reference evidence="8 10" key="2">
    <citation type="journal article" date="2020" name="Int. J. Syst. Evol. Microbiol.">
        <title>Vagococcus xieshaowenii sp. nov., isolated from snow finch (Montifringilla taczanowskii) cloacal content.</title>
        <authorList>
            <person name="Ge Y."/>
            <person name="Yang J."/>
            <person name="Lai X.H."/>
            <person name="Zhang G."/>
            <person name="Jin D."/>
            <person name="Lu S."/>
            <person name="Wang B."/>
            <person name="Huang Y."/>
            <person name="Huang Y."/>
            <person name="Ren Z."/>
            <person name="Zhang X."/>
            <person name="Xu J."/>
        </authorList>
    </citation>
    <scope>NUCLEOTIDE SEQUENCE [LARGE SCALE GENOMIC DNA]</scope>
    <source>
        <strain evidence="10">personal::cf-49</strain>
        <strain evidence="8">Personal::cf-49</strain>
    </source>
</reference>
<evidence type="ECO:0000256" key="5">
    <source>
        <dbReference type="ARBA" id="ARBA00023136"/>
    </source>
</evidence>
<evidence type="ECO:0000313" key="11">
    <source>
        <dbReference type="Proteomes" id="UP000297725"/>
    </source>
</evidence>
<evidence type="ECO:0000256" key="6">
    <source>
        <dbReference type="SAM" id="Phobius"/>
    </source>
</evidence>
<dbReference type="InterPro" id="IPR051461">
    <property type="entry name" value="UPF0750_membrane"/>
</dbReference>
<feature type="transmembrane region" description="Helical" evidence="6">
    <location>
        <begin position="138"/>
        <end position="157"/>
    </location>
</feature>
<sequence>MRNIKSSDYLIAPSFYSLYNPTILDTIYKKRWFNEGWRDKFYQRYISGVLKIIIGKEVTSLKSKLLGLNMIYMIIGTLLIAFGIQFFFVPFNIIAGGMNGISILFYKLFDISPEVTLFWSNFPLLLISFVFLGKKYTVNTILCSFLLPLFVKMVNVLPSYQDNGLLAAVFGGIISGFGIGLVFKGGSSTGGTAVFEQIFHDYLHIPLGLSVWIVDGLIVLSSFIFFDTTTGLYSLISLYLIGKIVDFVQTGGSAAKTIFIVTKNASALIDRLSTEDDIGITKLNSTGAFENAQSMLLICTLKNEKIVSVKKKIKTVDEKAFCFVIDTKEVLGNGW</sequence>
<evidence type="ECO:0000256" key="4">
    <source>
        <dbReference type="ARBA" id="ARBA00022989"/>
    </source>
</evidence>
<gene>
    <name evidence="9" type="ORF">E4031_00035</name>
    <name evidence="8" type="ORF">E4Z98_05840</name>
</gene>
<accession>A0AAJ5EGU1</accession>
<evidence type="ECO:0000256" key="2">
    <source>
        <dbReference type="ARBA" id="ARBA00022475"/>
    </source>
</evidence>
<protein>
    <submittedName>
        <fullName evidence="9">YitT family protein</fullName>
    </submittedName>
</protein>
<feature type="transmembrane region" description="Helical" evidence="6">
    <location>
        <begin position="115"/>
        <end position="132"/>
    </location>
</feature>
<dbReference type="Pfam" id="PF02588">
    <property type="entry name" value="YitT_membrane"/>
    <property type="match status" value="1"/>
</dbReference>
<keyword evidence="10" id="KW-1185">Reference proteome</keyword>
<feature type="transmembrane region" description="Helical" evidence="6">
    <location>
        <begin position="70"/>
        <end position="94"/>
    </location>
</feature>
<dbReference type="InterPro" id="IPR015867">
    <property type="entry name" value="N-reg_PII/ATP_PRibTrfase_C"/>
</dbReference>
<evidence type="ECO:0000313" key="9">
    <source>
        <dbReference type="EMBL" id="TFZ43430.1"/>
    </source>
</evidence>
<dbReference type="GO" id="GO:0005886">
    <property type="term" value="C:plasma membrane"/>
    <property type="evidence" value="ECO:0007669"/>
    <property type="project" value="UniProtKB-SubCell"/>
</dbReference>
<evidence type="ECO:0000313" key="10">
    <source>
        <dbReference type="Proteomes" id="UP000296883"/>
    </source>
</evidence>
<keyword evidence="2" id="KW-1003">Cell membrane</keyword>
<dbReference type="PANTHER" id="PTHR33545:SF9">
    <property type="entry name" value="UPF0750 MEMBRANE PROTEIN YITE"/>
    <property type="match status" value="1"/>
</dbReference>
<feature type="transmembrane region" description="Helical" evidence="6">
    <location>
        <begin position="164"/>
        <end position="183"/>
    </location>
</feature>
<dbReference type="PANTHER" id="PTHR33545">
    <property type="entry name" value="UPF0750 MEMBRANE PROTEIN YITT-RELATED"/>
    <property type="match status" value="1"/>
</dbReference>
<evidence type="ECO:0000313" key="8">
    <source>
        <dbReference type="EMBL" id="QCA28863.1"/>
    </source>
</evidence>
<reference evidence="9 11" key="1">
    <citation type="submission" date="2019-03" db="EMBL/GenBank/DDBJ databases">
        <title>Vagococcus sp. was isolated fron gut of Carduelis flavirostris.</title>
        <authorList>
            <person name="Ge Y."/>
        </authorList>
    </citation>
    <scope>NUCLEOTIDE SEQUENCE [LARGE SCALE GENOMIC DNA]</scope>
    <source>
        <strain evidence="9 11">CF-210</strain>
    </source>
</reference>
<evidence type="ECO:0000256" key="3">
    <source>
        <dbReference type="ARBA" id="ARBA00022692"/>
    </source>
</evidence>
<name>A0AAJ5EGU1_9ENTE</name>
<feature type="transmembrane region" description="Helical" evidence="6">
    <location>
        <begin position="203"/>
        <end position="226"/>
    </location>
</feature>
<dbReference type="Proteomes" id="UP000296883">
    <property type="component" value="Chromosome"/>
</dbReference>
<dbReference type="EMBL" id="SRHU01000001">
    <property type="protein sequence ID" value="TFZ43430.1"/>
    <property type="molecule type" value="Genomic_DNA"/>
</dbReference>
<keyword evidence="4 6" id="KW-1133">Transmembrane helix</keyword>
<keyword evidence="3 6" id="KW-0812">Transmembrane</keyword>
<dbReference type="InterPro" id="IPR019264">
    <property type="entry name" value="DUF2179"/>
</dbReference>
<dbReference type="Proteomes" id="UP000297725">
    <property type="component" value="Unassembled WGS sequence"/>
</dbReference>